<sequence>MAAYHKILVALDSSPLSDKVFTCASTLAKQQGAKLMLIHCFTLPKPHQDFGDRYGANLGEFLSLAQTHIEEGMEATRQWLNGYAQTAKDMTLDVDWDWYVGEAGPQICAAAEDWNADLIVVGRRGHTGLQEILLGSVSNYVLHRCRRAVLVVQGDKV</sequence>
<dbReference type="InterPro" id="IPR014729">
    <property type="entry name" value="Rossmann-like_a/b/a_fold"/>
</dbReference>
<evidence type="ECO:0000259" key="2">
    <source>
        <dbReference type="Pfam" id="PF00582"/>
    </source>
</evidence>
<dbReference type="PANTHER" id="PTHR46268:SF8">
    <property type="entry name" value="UNIVERSAL STRESS PROTEIN SLL1388"/>
    <property type="match status" value="1"/>
</dbReference>
<accession>A0A1Z3HNW2</accession>
<dbReference type="Pfam" id="PF00582">
    <property type="entry name" value="Usp"/>
    <property type="match status" value="1"/>
</dbReference>
<proteinExistence type="inferred from homology"/>
<organism evidence="3 4">
    <name type="scientific">Halomicronema hongdechloris C2206</name>
    <dbReference type="NCBI Taxonomy" id="1641165"/>
    <lineage>
        <taxon>Bacteria</taxon>
        <taxon>Bacillati</taxon>
        <taxon>Cyanobacteriota</taxon>
        <taxon>Cyanophyceae</taxon>
        <taxon>Nodosilineales</taxon>
        <taxon>Nodosilineaceae</taxon>
        <taxon>Halomicronema</taxon>
    </lineage>
</organism>
<evidence type="ECO:0000313" key="3">
    <source>
        <dbReference type="EMBL" id="ASC71960.1"/>
    </source>
</evidence>
<dbReference type="KEGG" id="hhg:XM38_029140"/>
<reference evidence="3 4" key="1">
    <citation type="journal article" date="2016" name="Biochim. Biophys. Acta">
        <title>Characterization of red-shifted phycobilisomes isolated from the chlorophyll f-containing cyanobacterium Halomicronema hongdechloris.</title>
        <authorList>
            <person name="Li Y."/>
            <person name="Lin Y."/>
            <person name="Garvey C.J."/>
            <person name="Birch D."/>
            <person name="Corkery R.W."/>
            <person name="Loughlin P.C."/>
            <person name="Scheer H."/>
            <person name="Willows R.D."/>
            <person name="Chen M."/>
        </authorList>
    </citation>
    <scope>NUCLEOTIDE SEQUENCE [LARGE SCALE GENOMIC DNA]</scope>
    <source>
        <strain evidence="3 4">C2206</strain>
    </source>
</reference>
<evidence type="ECO:0000256" key="1">
    <source>
        <dbReference type="ARBA" id="ARBA00008791"/>
    </source>
</evidence>
<evidence type="ECO:0000313" key="4">
    <source>
        <dbReference type="Proteomes" id="UP000191901"/>
    </source>
</evidence>
<keyword evidence="4" id="KW-1185">Reference proteome</keyword>
<dbReference type="PRINTS" id="PR01438">
    <property type="entry name" value="UNVRSLSTRESS"/>
</dbReference>
<name>A0A1Z3HNW2_9CYAN</name>
<dbReference type="InterPro" id="IPR006016">
    <property type="entry name" value="UspA"/>
</dbReference>
<dbReference type="SUPFAM" id="SSF52402">
    <property type="entry name" value="Adenine nucleotide alpha hydrolases-like"/>
    <property type="match status" value="1"/>
</dbReference>
<protein>
    <submittedName>
        <fullName evidence="3">Universal stress protein</fullName>
    </submittedName>
</protein>
<dbReference type="RefSeq" id="WP_187329409.1">
    <property type="nucleotide sequence ID" value="NZ_CP021983.2"/>
</dbReference>
<dbReference type="CDD" id="cd00293">
    <property type="entry name" value="USP-like"/>
    <property type="match status" value="1"/>
</dbReference>
<dbReference type="AlphaFoldDB" id="A0A1Z3HNW2"/>
<feature type="domain" description="UspA" evidence="2">
    <location>
        <begin position="4"/>
        <end position="152"/>
    </location>
</feature>
<dbReference type="InterPro" id="IPR006015">
    <property type="entry name" value="Universal_stress_UspA"/>
</dbReference>
<gene>
    <name evidence="3" type="ORF">XM38_029140</name>
</gene>
<comment type="similarity">
    <text evidence="1">Belongs to the universal stress protein A family.</text>
</comment>
<dbReference type="Gene3D" id="3.40.50.620">
    <property type="entry name" value="HUPs"/>
    <property type="match status" value="1"/>
</dbReference>
<dbReference type="Proteomes" id="UP000191901">
    <property type="component" value="Chromosome"/>
</dbReference>
<dbReference type="STRING" id="1641165.XM38_09120"/>
<dbReference type="EMBL" id="CP021983">
    <property type="protein sequence ID" value="ASC71960.1"/>
    <property type="molecule type" value="Genomic_DNA"/>
</dbReference>
<dbReference type="PANTHER" id="PTHR46268">
    <property type="entry name" value="STRESS RESPONSE PROTEIN NHAX"/>
    <property type="match status" value="1"/>
</dbReference>